<keyword evidence="3" id="KW-1185">Reference proteome</keyword>
<feature type="compositionally biased region" description="Low complexity" evidence="1">
    <location>
        <begin position="40"/>
        <end position="58"/>
    </location>
</feature>
<reference evidence="2 3" key="1">
    <citation type="submission" date="2017-06" db="EMBL/GenBank/DDBJ databases">
        <authorList>
            <person name="Kim H.J."/>
            <person name="Triplett B.A."/>
        </authorList>
    </citation>
    <scope>NUCLEOTIDE SEQUENCE [LARGE SCALE GENOMIC DNA]</scope>
    <source>
        <strain evidence="2">FRACA_ARgP5</strain>
    </source>
</reference>
<feature type="region of interest" description="Disordered" evidence="1">
    <location>
        <begin position="1"/>
        <end position="58"/>
    </location>
</feature>
<evidence type="ECO:0000256" key="1">
    <source>
        <dbReference type="SAM" id="MobiDB-lite"/>
    </source>
</evidence>
<name>A0A2I2KNL3_9ACTN</name>
<accession>A0A2I2KNL3</accession>
<organism evidence="2 3">
    <name type="scientific">Frankia canadensis</name>
    <dbReference type="NCBI Taxonomy" id="1836972"/>
    <lineage>
        <taxon>Bacteria</taxon>
        <taxon>Bacillati</taxon>
        <taxon>Actinomycetota</taxon>
        <taxon>Actinomycetes</taxon>
        <taxon>Frankiales</taxon>
        <taxon>Frankiaceae</taxon>
        <taxon>Frankia</taxon>
    </lineage>
</organism>
<protein>
    <submittedName>
        <fullName evidence="2">Uncharacterized protein</fullName>
    </submittedName>
</protein>
<proteinExistence type="predicted"/>
<evidence type="ECO:0000313" key="3">
    <source>
        <dbReference type="Proteomes" id="UP000234331"/>
    </source>
</evidence>
<dbReference type="EMBL" id="FZMO01000090">
    <property type="protein sequence ID" value="SNQ47250.1"/>
    <property type="molecule type" value="Genomic_DNA"/>
</dbReference>
<dbReference type="AlphaFoldDB" id="A0A2I2KNL3"/>
<feature type="compositionally biased region" description="Basic and acidic residues" evidence="1">
    <location>
        <begin position="1"/>
        <end position="18"/>
    </location>
</feature>
<evidence type="ECO:0000313" key="2">
    <source>
        <dbReference type="EMBL" id="SNQ47250.1"/>
    </source>
</evidence>
<gene>
    <name evidence="2" type="ORF">FRACA_180014</name>
</gene>
<sequence length="58" mass="6148">MELRERTAMPSYPDEHGRWQTNGTNFARLGVKGSNPPSPLGSSLSSSPSIKGESGVST</sequence>
<dbReference type="Proteomes" id="UP000234331">
    <property type="component" value="Unassembled WGS sequence"/>
</dbReference>